<evidence type="ECO:0000313" key="2">
    <source>
        <dbReference type="Proteomes" id="UP000582974"/>
    </source>
</evidence>
<organism evidence="1 2">
    <name type="scientific">Haloechinothrix aidingensis</name>
    <dbReference type="NCBI Taxonomy" id="2752311"/>
    <lineage>
        <taxon>Bacteria</taxon>
        <taxon>Bacillati</taxon>
        <taxon>Actinomycetota</taxon>
        <taxon>Actinomycetes</taxon>
        <taxon>Pseudonocardiales</taxon>
        <taxon>Pseudonocardiaceae</taxon>
        <taxon>Haloechinothrix</taxon>
    </lineage>
</organism>
<comment type="caution">
    <text evidence="1">The sequence shown here is derived from an EMBL/GenBank/DDBJ whole genome shotgun (WGS) entry which is preliminary data.</text>
</comment>
<evidence type="ECO:0000313" key="1">
    <source>
        <dbReference type="EMBL" id="MBA0126434.1"/>
    </source>
</evidence>
<dbReference type="Proteomes" id="UP000582974">
    <property type="component" value="Unassembled WGS sequence"/>
</dbReference>
<dbReference type="RefSeq" id="WP_180893260.1">
    <property type="nucleotide sequence ID" value="NZ_JACCKD010000004.1"/>
</dbReference>
<gene>
    <name evidence="1" type="ORF">H0B56_12865</name>
</gene>
<proteinExistence type="predicted"/>
<reference evidence="1 2" key="1">
    <citation type="submission" date="2020-07" db="EMBL/GenBank/DDBJ databases">
        <title>Genome of Haloechinothrix sp.</title>
        <authorList>
            <person name="Tang S.-K."/>
            <person name="Yang L."/>
            <person name="Zhu W.-Y."/>
        </authorList>
    </citation>
    <scope>NUCLEOTIDE SEQUENCE [LARGE SCALE GENOMIC DNA]</scope>
    <source>
        <strain evidence="1 2">YIM 98757</strain>
    </source>
</reference>
<dbReference type="AlphaFoldDB" id="A0A838AB19"/>
<name>A0A838AB19_9PSEU</name>
<accession>A0A838AB19</accession>
<keyword evidence="2" id="KW-1185">Reference proteome</keyword>
<dbReference type="EMBL" id="JACCKD010000004">
    <property type="protein sequence ID" value="MBA0126434.1"/>
    <property type="molecule type" value="Genomic_DNA"/>
</dbReference>
<protein>
    <submittedName>
        <fullName evidence="1">Uncharacterized protein</fullName>
    </submittedName>
</protein>
<sequence>MTLYFKTDDERRQLLADTFELDTADLHPNTREFYTKYLAQFDSERMSYLIELVEHAKHAARRS</sequence>